<proteinExistence type="inferred from homology"/>
<comment type="caution">
    <text evidence="5">The sequence shown here is derived from an EMBL/GenBank/DDBJ whole genome shotgun (WGS) entry which is preliminary data.</text>
</comment>
<evidence type="ECO:0000256" key="2">
    <source>
        <dbReference type="ARBA" id="ARBA00022801"/>
    </source>
</evidence>
<reference evidence="5 6" key="1">
    <citation type="journal article" date="2023" name="Res Sq">
        <title>Genomic and morphological characterization of Knufia obscura isolated from the Mars 2020 spacecraft assembly facility.</title>
        <authorList>
            <person name="Chander A.M."/>
            <person name="Teixeira M.M."/>
            <person name="Singh N.K."/>
            <person name="Williams M.P."/>
            <person name="Parker C.W."/>
            <person name="Leo P."/>
            <person name="Stajich J.E."/>
            <person name="Torok T."/>
            <person name="Tighe S."/>
            <person name="Mason C.E."/>
            <person name="Venkateswaran K."/>
        </authorList>
    </citation>
    <scope>NUCLEOTIDE SEQUENCE [LARGE SCALE GENOMIC DNA]</scope>
    <source>
        <strain evidence="5 6">CCFEE 5817</strain>
    </source>
</reference>
<organism evidence="5 6">
    <name type="scientific">Knufia obscura</name>
    <dbReference type="NCBI Taxonomy" id="1635080"/>
    <lineage>
        <taxon>Eukaryota</taxon>
        <taxon>Fungi</taxon>
        <taxon>Dikarya</taxon>
        <taxon>Ascomycota</taxon>
        <taxon>Pezizomycotina</taxon>
        <taxon>Eurotiomycetes</taxon>
        <taxon>Chaetothyriomycetidae</taxon>
        <taxon>Chaetothyriales</taxon>
        <taxon>Trichomeriaceae</taxon>
        <taxon>Knufia</taxon>
    </lineage>
</organism>
<dbReference type="Proteomes" id="UP001334248">
    <property type="component" value="Unassembled WGS sequence"/>
</dbReference>
<gene>
    <name evidence="5" type="ORF">PMZ80_001915</name>
</gene>
<evidence type="ECO:0000259" key="4">
    <source>
        <dbReference type="Pfam" id="PF00135"/>
    </source>
</evidence>
<dbReference type="PANTHER" id="PTHR11559">
    <property type="entry name" value="CARBOXYLESTERASE"/>
    <property type="match status" value="1"/>
</dbReference>
<dbReference type="InterPro" id="IPR019826">
    <property type="entry name" value="Carboxylesterase_B_AS"/>
</dbReference>
<evidence type="ECO:0000256" key="3">
    <source>
        <dbReference type="RuleBase" id="RU361235"/>
    </source>
</evidence>
<accession>A0ABR0RVW9</accession>
<dbReference type="Pfam" id="PF00135">
    <property type="entry name" value="COesterase"/>
    <property type="match status" value="1"/>
</dbReference>
<name>A0ABR0RVW9_9EURO</name>
<dbReference type="InterPro" id="IPR002018">
    <property type="entry name" value="CarbesteraseB"/>
</dbReference>
<comment type="similarity">
    <text evidence="1 3">Belongs to the type-B carboxylesterase/lipase family.</text>
</comment>
<feature type="domain" description="Carboxylesterase type B" evidence="4">
    <location>
        <begin position="78"/>
        <end position="296"/>
    </location>
</feature>
<dbReference type="InterPro" id="IPR029058">
    <property type="entry name" value="AB_hydrolase_fold"/>
</dbReference>
<dbReference type="Gene3D" id="3.40.50.1820">
    <property type="entry name" value="alpha/beta hydrolase"/>
    <property type="match status" value="1"/>
</dbReference>
<evidence type="ECO:0000256" key="1">
    <source>
        <dbReference type="ARBA" id="ARBA00005964"/>
    </source>
</evidence>
<sequence>MEWNVVMEDSASDKHQIRDPTYAYVIGKPATFYETAAEHDPSNTICLTMASASSSQVGSGVERLNLQEAGTNDLRTQLKGVVDPRYNDEVVHFRGIPYATIAQRFAKPEVSKHFPGETTEYTKYGPRCPQIDFDTRDFMQIPKTIAKDEKQEEDELKCANLNVTCPTSTTATNLPVFMWIYGGSMTNGFGSAQQRLGDPGPLVAQSVELGKPIILVTIHYRLNIFSFGSGEGEVNLALQDQQAALKWIKANISKFGGDPKNITVGGESAGAIYTHALLASGAEFERAILQSGSLYTSPPQIDRAGSGLVGLIEGNLQLMDFDKGNQSGQFGPEASVSGAPAELLIQTLKDLAITRFWLWDEPYLKDWDNDNRVFGKLKGLILGDTKHEWVLWHGAFRKLKAKDILKCFEIKENPEVGAQLAKVYGIDGLEEDHDTARREALHFLGDARFCAWPPAIRKNINAAGDNTKAYQYYYDEGNPFQDKHKSKAGHAVDLFGLFGGYDEEVNDETRRVGRMMRTKWIDFINGEEPWATNETYVFGPEGMTGAVDRDSNAAVKNLNPRRRQAEIDAIQKAGWKVVVEIWKNMTGAAAKAAAEG</sequence>
<protein>
    <recommendedName>
        <fullName evidence="3">Carboxylic ester hydrolase</fullName>
        <ecNumber evidence="3">3.1.1.-</ecNumber>
    </recommendedName>
</protein>
<dbReference type="PROSITE" id="PS00122">
    <property type="entry name" value="CARBOXYLESTERASE_B_1"/>
    <property type="match status" value="1"/>
</dbReference>
<dbReference type="EC" id="3.1.1.-" evidence="3"/>
<dbReference type="SUPFAM" id="SSF53474">
    <property type="entry name" value="alpha/beta-Hydrolases"/>
    <property type="match status" value="1"/>
</dbReference>
<dbReference type="InterPro" id="IPR050309">
    <property type="entry name" value="Type-B_Carboxylest/Lipase"/>
</dbReference>
<keyword evidence="6" id="KW-1185">Reference proteome</keyword>
<dbReference type="RefSeq" id="XP_064732805.1">
    <property type="nucleotide sequence ID" value="XM_064870352.1"/>
</dbReference>
<evidence type="ECO:0000313" key="6">
    <source>
        <dbReference type="Proteomes" id="UP001334248"/>
    </source>
</evidence>
<dbReference type="GeneID" id="89995364"/>
<evidence type="ECO:0000313" key="5">
    <source>
        <dbReference type="EMBL" id="KAK5944715.1"/>
    </source>
</evidence>
<keyword evidence="2 3" id="KW-0378">Hydrolase</keyword>
<dbReference type="EMBL" id="JAVHJV010000002">
    <property type="protein sequence ID" value="KAK5944715.1"/>
    <property type="molecule type" value="Genomic_DNA"/>
</dbReference>